<dbReference type="InterPro" id="IPR003337">
    <property type="entry name" value="Trehalose_PPase"/>
</dbReference>
<dbReference type="GO" id="GO:0005992">
    <property type="term" value="P:trehalose biosynthetic process"/>
    <property type="evidence" value="ECO:0007669"/>
    <property type="project" value="InterPro"/>
</dbReference>
<dbReference type="EMBL" id="JBGBPQ010000014">
    <property type="protein sequence ID" value="KAL1510997.1"/>
    <property type="molecule type" value="Genomic_DNA"/>
</dbReference>
<dbReference type="InterPro" id="IPR036412">
    <property type="entry name" value="HAD-like_sf"/>
</dbReference>
<dbReference type="FunFam" id="3.40.50.1000:FF:000052">
    <property type="entry name" value="Alpha,alpha-trehalose-phosphate synthase [UDP-forming] 6"/>
    <property type="match status" value="1"/>
</dbReference>
<dbReference type="Gene3D" id="3.30.1520.10">
    <property type="entry name" value="Phox-like domain"/>
    <property type="match status" value="1"/>
</dbReference>
<dbReference type="Gene3D" id="3.40.50.2000">
    <property type="entry name" value="Glycogen Phosphorylase B"/>
    <property type="match status" value="2"/>
</dbReference>
<protein>
    <recommendedName>
        <fullName evidence="4">PX domain-containing protein</fullName>
    </recommendedName>
</protein>
<dbReference type="Pfam" id="PF00787">
    <property type="entry name" value="PX"/>
    <property type="match status" value="1"/>
</dbReference>
<dbReference type="SMART" id="SM00312">
    <property type="entry name" value="PX"/>
    <property type="match status" value="1"/>
</dbReference>
<evidence type="ECO:0000256" key="2">
    <source>
        <dbReference type="ARBA" id="ARBA00006330"/>
    </source>
</evidence>
<proteinExistence type="inferred from homology"/>
<organism evidence="5 6">
    <name type="scientific">Prymnesium parvum</name>
    <name type="common">Toxic golden alga</name>
    <dbReference type="NCBI Taxonomy" id="97485"/>
    <lineage>
        <taxon>Eukaryota</taxon>
        <taxon>Haptista</taxon>
        <taxon>Haptophyta</taxon>
        <taxon>Prymnesiophyceae</taxon>
        <taxon>Prymnesiales</taxon>
        <taxon>Prymnesiaceae</taxon>
        <taxon>Prymnesium</taxon>
    </lineage>
</organism>
<accession>A0AB34J425</accession>
<dbReference type="PANTHER" id="PTHR10788">
    <property type="entry name" value="TREHALOSE-6-PHOSPHATE SYNTHASE"/>
    <property type="match status" value="1"/>
</dbReference>
<evidence type="ECO:0000313" key="5">
    <source>
        <dbReference type="EMBL" id="KAL1510997.1"/>
    </source>
</evidence>
<dbReference type="Proteomes" id="UP001515480">
    <property type="component" value="Unassembled WGS sequence"/>
</dbReference>
<reference evidence="5 6" key="1">
    <citation type="journal article" date="2024" name="Science">
        <title>Giant polyketide synthase enzymes in the biosynthesis of giant marine polyether toxins.</title>
        <authorList>
            <person name="Fallon T.R."/>
            <person name="Shende V.V."/>
            <person name="Wierzbicki I.H."/>
            <person name="Pendleton A.L."/>
            <person name="Watervoot N.F."/>
            <person name="Auber R.P."/>
            <person name="Gonzalez D.J."/>
            <person name="Wisecaver J.H."/>
            <person name="Moore B.S."/>
        </authorList>
    </citation>
    <scope>NUCLEOTIDE SEQUENCE [LARGE SCALE GENOMIC DNA]</scope>
    <source>
        <strain evidence="5 6">12B1</strain>
    </source>
</reference>
<dbReference type="GO" id="GO:0005829">
    <property type="term" value="C:cytosol"/>
    <property type="evidence" value="ECO:0007669"/>
    <property type="project" value="TreeGrafter"/>
</dbReference>
<dbReference type="CDD" id="cd03788">
    <property type="entry name" value="GT20_TPS"/>
    <property type="match status" value="1"/>
</dbReference>
<dbReference type="PANTHER" id="PTHR10788:SF94">
    <property type="entry name" value="ALPHA,ALPHA-TREHALOSE-PHOSPHATE SYNTHASE [UDP-FORMING] 5"/>
    <property type="match status" value="1"/>
</dbReference>
<dbReference type="NCBIfam" id="TIGR00685">
    <property type="entry name" value="T6PP"/>
    <property type="match status" value="1"/>
</dbReference>
<dbReference type="GO" id="GO:0035091">
    <property type="term" value="F:phosphatidylinositol binding"/>
    <property type="evidence" value="ECO:0007669"/>
    <property type="project" value="InterPro"/>
</dbReference>
<evidence type="ECO:0000313" key="6">
    <source>
        <dbReference type="Proteomes" id="UP001515480"/>
    </source>
</evidence>
<dbReference type="Pfam" id="PF02358">
    <property type="entry name" value="Trehalose_PPase"/>
    <property type="match status" value="1"/>
</dbReference>
<dbReference type="InterPro" id="IPR036871">
    <property type="entry name" value="PX_dom_sf"/>
</dbReference>
<comment type="caution">
    <text evidence="5">The sequence shown here is derived from an EMBL/GenBank/DDBJ whole genome shotgun (WGS) entry which is preliminary data.</text>
</comment>
<dbReference type="GO" id="GO:0004805">
    <property type="term" value="F:trehalose-phosphatase activity"/>
    <property type="evidence" value="ECO:0007669"/>
    <property type="project" value="TreeGrafter"/>
</dbReference>
<evidence type="ECO:0000256" key="3">
    <source>
        <dbReference type="SAM" id="MobiDB-lite"/>
    </source>
</evidence>
<dbReference type="Pfam" id="PF00982">
    <property type="entry name" value="Glyco_transf_20"/>
    <property type="match status" value="1"/>
</dbReference>
<feature type="region of interest" description="Disordered" evidence="3">
    <location>
        <begin position="1"/>
        <end position="25"/>
    </location>
</feature>
<dbReference type="InterPro" id="IPR001683">
    <property type="entry name" value="PX_dom"/>
</dbReference>
<keyword evidence="6" id="KW-1185">Reference proteome</keyword>
<dbReference type="SUPFAM" id="SSF56784">
    <property type="entry name" value="HAD-like"/>
    <property type="match status" value="1"/>
</dbReference>
<name>A0AB34J425_PRYPA</name>
<comment type="similarity">
    <text evidence="1">In the N-terminal section; belongs to the glycosyltransferase 20 family.</text>
</comment>
<gene>
    <name evidence="5" type="ORF">AB1Y20_005822</name>
</gene>
<feature type="domain" description="PX" evidence="4">
    <location>
        <begin position="20"/>
        <end position="132"/>
    </location>
</feature>
<dbReference type="AlphaFoldDB" id="A0AB34J425"/>
<sequence>MAAPSSPQEQPPLHGATASGLYVRVEDERRERSSDGWEYSSYTIVTTYQGQSFSVQRRFREFRQLHSQLLPHLPTLSRSFPLWGNILNRYSPEVIEARKAGFARYLTDVIGALQGAEIPPPLRAFLQLPQAEEAEAQHAVAAAIPAQLEPTDHAILVAYQLPLNVERAEGGGFTVEWDDNAVLNKFALNLPLNVKWVGCISLEVSKEEEEALSDMLLEQYNCVVVFLGAQLQQDFYHGFCRTYLRPIFHCQLCLPDENDPFSDLQWRAYCTVNKKFAEKVMEVYEPGHMTWVHDYHLLLLPSYILRRHRTAHVGLFLHSPFPASDIFRTIAVREELLRAMLNADLIGFLLFEYTRNFLTCCKRMLGLEYEFRRGGFLGVEYGGRHVMVQVSTFGVSPPLLQKHIKETPTPESQRELLALRADLSSRRSPPTVIAGVDYLDRFKGVQLKLLAWESTLRNYPQFREGYVLVQICLASRNQVKLVLDADKVASEIKAIVKRINAAYPGTVYYEQREKIMTETRMAMWQLADVVVYSATREAVNVWPLEFIVARHLSNLPAGVVVLSEFSGFSRVLNGALRVNPFSQAQLQAALDQALEMPAVEREARARKDLNHISTHTSEDWGTRFLVDLKSMKRKQEEHWMAVGFGLASFRMVGMGADFKALDTQQVLLAYRQSSHRAILVDWGGTITPTVNDLYDQRDQDSYQVPESTLSVLRALCADSSNHVMIVSGLSRDKVQKAFGSVPNLSLAAEHGFHYRIKNGPWRLLLPGLNTSWREVAEAIVSVYTQRTNGSFMQKKGSSIVWNHQQADPEFGTMQARELRYHLQGVLTAFPVVVLVGKGYVEVCPKGVNKGAMAERMIEETMAQDVYDMHGQKQPLQFILCCGDDSSDEQMFSALHSKFGQRPTDLDLFTVTVGRKPSEACSYLTDHNEVVELLKMVGSLHTGRSKRAGAMSVNDLPQFEPHPRDSAISFKGPRRGADSVDGPGFKSLANSAR</sequence>
<comment type="similarity">
    <text evidence="2">In the C-terminal section; belongs to the trehalose phosphatase family.</text>
</comment>
<dbReference type="InterPro" id="IPR001830">
    <property type="entry name" value="Glyco_trans_20"/>
</dbReference>
<feature type="region of interest" description="Disordered" evidence="3">
    <location>
        <begin position="950"/>
        <end position="992"/>
    </location>
</feature>
<dbReference type="PROSITE" id="PS50195">
    <property type="entry name" value="PX"/>
    <property type="match status" value="1"/>
</dbReference>
<dbReference type="SUPFAM" id="SSF64268">
    <property type="entry name" value="PX domain"/>
    <property type="match status" value="1"/>
</dbReference>
<evidence type="ECO:0000259" key="4">
    <source>
        <dbReference type="PROSITE" id="PS50195"/>
    </source>
</evidence>
<evidence type="ECO:0000256" key="1">
    <source>
        <dbReference type="ARBA" id="ARBA00005409"/>
    </source>
</evidence>
<dbReference type="Gene3D" id="3.40.50.1000">
    <property type="entry name" value="HAD superfamily/HAD-like"/>
    <property type="match status" value="2"/>
</dbReference>
<dbReference type="SUPFAM" id="SSF53756">
    <property type="entry name" value="UDP-Glycosyltransferase/glycogen phosphorylase"/>
    <property type="match status" value="1"/>
</dbReference>
<dbReference type="InterPro" id="IPR023214">
    <property type="entry name" value="HAD_sf"/>
</dbReference>